<dbReference type="PANTHER" id="PTHR39136:SF1">
    <property type="entry name" value="ALTERED INHERITANCE OF MITOCHONDRIA PROTEIN 11"/>
    <property type="match status" value="1"/>
</dbReference>
<keyword evidence="1" id="KW-0812">Transmembrane</keyword>
<dbReference type="GO" id="GO:0016020">
    <property type="term" value="C:membrane"/>
    <property type="evidence" value="ECO:0007669"/>
    <property type="project" value="UniProtKB-SubCell"/>
</dbReference>
<organism evidence="6 7">
    <name type="scientific">Coniochaeta pulveracea</name>
    <dbReference type="NCBI Taxonomy" id="177199"/>
    <lineage>
        <taxon>Eukaryota</taxon>
        <taxon>Fungi</taxon>
        <taxon>Dikarya</taxon>
        <taxon>Ascomycota</taxon>
        <taxon>Pezizomycotina</taxon>
        <taxon>Sordariomycetes</taxon>
        <taxon>Sordariomycetidae</taxon>
        <taxon>Coniochaetales</taxon>
        <taxon>Coniochaetaceae</taxon>
        <taxon>Coniochaeta</taxon>
    </lineage>
</organism>
<feature type="region of interest" description="Disordered" evidence="5">
    <location>
        <begin position="24"/>
        <end position="71"/>
    </location>
</feature>
<dbReference type="GO" id="GO:0005739">
    <property type="term" value="C:mitochondrion"/>
    <property type="evidence" value="ECO:0007669"/>
    <property type="project" value="TreeGrafter"/>
</dbReference>
<evidence type="ECO:0000256" key="2">
    <source>
        <dbReference type="ARBA" id="ARBA00022989"/>
    </source>
</evidence>
<evidence type="ECO:0000313" key="6">
    <source>
        <dbReference type="EMBL" id="RKU45442.1"/>
    </source>
</evidence>
<dbReference type="Proteomes" id="UP000275385">
    <property type="component" value="Unassembled WGS sequence"/>
</dbReference>
<keyword evidence="7" id="KW-1185">Reference proteome</keyword>
<keyword evidence="3" id="KW-0472">Membrane</keyword>
<accession>A0A420YC41</accession>
<evidence type="ECO:0000256" key="3">
    <source>
        <dbReference type="ARBA" id="ARBA00023136"/>
    </source>
</evidence>
<comment type="subcellular location">
    <subcellularLocation>
        <location evidence="4">Membrane</location>
        <topology evidence="4">Multi-pass membrane protein</topology>
    </subcellularLocation>
</comment>
<comment type="caution">
    <text evidence="6">The sequence shown here is derived from an EMBL/GenBank/DDBJ whole genome shotgun (WGS) entry which is preliminary data.</text>
</comment>
<dbReference type="InterPro" id="IPR038814">
    <property type="entry name" value="AIM11"/>
</dbReference>
<dbReference type="EMBL" id="QVQW01000021">
    <property type="protein sequence ID" value="RKU45442.1"/>
    <property type="molecule type" value="Genomic_DNA"/>
</dbReference>
<gene>
    <name evidence="4" type="primary">AIM11</name>
    <name evidence="6" type="ORF">DL546_007110</name>
</gene>
<dbReference type="STRING" id="177199.A0A420YC41"/>
<evidence type="ECO:0000256" key="5">
    <source>
        <dbReference type="SAM" id="MobiDB-lite"/>
    </source>
</evidence>
<name>A0A420YC41_9PEZI</name>
<sequence>MPILASLISNLIGVKPESENLKAQQRQTPVIPQTVQQAADIPPISDKPVPPQQPHHAGVVQQYQPPDEPRSVFSPRSLKQLSLFGAGAAFLFLSTTITRRAVARRILSASPRFYHPSHVGAMKQGNPDGPMIAAEALGLATLNVFSFGIMLTGGIAWAYDISTLEDLRTRARQKLYGEAGALDEDAEKQIEEWMAKVLSGMKKDEEDKIQKDLEKGKKN</sequence>
<comment type="similarity">
    <text evidence="4">Belongs to the AIM11 family.</text>
</comment>
<dbReference type="PANTHER" id="PTHR39136">
    <property type="entry name" value="ALTERED INHERITANCE OF MITOCHONDRIA PROTEIN 11"/>
    <property type="match status" value="1"/>
</dbReference>
<feature type="compositionally biased region" description="Polar residues" evidence="5">
    <location>
        <begin position="24"/>
        <end position="37"/>
    </location>
</feature>
<dbReference type="OrthoDB" id="3558022at2759"/>
<proteinExistence type="inferred from homology"/>
<evidence type="ECO:0000256" key="4">
    <source>
        <dbReference type="RuleBase" id="RU367098"/>
    </source>
</evidence>
<evidence type="ECO:0000313" key="7">
    <source>
        <dbReference type="Proteomes" id="UP000275385"/>
    </source>
</evidence>
<evidence type="ECO:0000256" key="1">
    <source>
        <dbReference type="ARBA" id="ARBA00022692"/>
    </source>
</evidence>
<dbReference type="AlphaFoldDB" id="A0A420YC41"/>
<reference evidence="6 7" key="1">
    <citation type="submission" date="2018-08" db="EMBL/GenBank/DDBJ databases">
        <title>Draft genome of the lignicolous fungus Coniochaeta pulveracea.</title>
        <authorList>
            <person name="Borstlap C.J."/>
            <person name="De Witt R.N."/>
            <person name="Botha A."/>
            <person name="Volschenk H."/>
        </authorList>
    </citation>
    <scope>NUCLEOTIDE SEQUENCE [LARGE SCALE GENOMIC DNA]</scope>
    <source>
        <strain evidence="6 7">CAB683</strain>
    </source>
</reference>
<keyword evidence="2" id="KW-1133">Transmembrane helix</keyword>
<protein>
    <recommendedName>
        <fullName evidence="4">Altered inheritance of mitochondria protein 11</fullName>
    </recommendedName>
</protein>